<reference evidence="4" key="1">
    <citation type="submission" date="2018-05" db="EMBL/GenBank/DDBJ databases">
        <authorList>
            <person name="Lanie J.A."/>
            <person name="Ng W.-L."/>
            <person name="Kazmierczak K.M."/>
            <person name="Andrzejewski T.M."/>
            <person name="Davidsen T.M."/>
            <person name="Wayne K.J."/>
            <person name="Tettelin H."/>
            <person name="Glass J.I."/>
            <person name="Rusch D."/>
            <person name="Podicherti R."/>
            <person name="Tsui H.-C.T."/>
            <person name="Winkler M.E."/>
        </authorList>
    </citation>
    <scope>NUCLEOTIDE SEQUENCE</scope>
</reference>
<dbReference type="InterPro" id="IPR006224">
    <property type="entry name" value="PsdUridine_synth_RluA-like_CS"/>
</dbReference>
<sequence length="285" mass="32303">MVNGDKVKPGYILQKGDFVKVKIKDNIQNNIPILPEKMKIDVLYEDDYVIAVNKPSGLVVHPGVKNNAGTLVNGLVYHFDRLSDINGDLSRGIVHRLDADTSGIILAAKTNEAHLWLSKQFKERTVKKTYVSITWGKWEEKNGVIKGWISRRKSDPTTFTFSNISENGKYSKTNYSVDKQYQNFAKVLFYPVTGRTHQIRVHSSFIGNPIFGDEKYGGGVKKGKEYKPELYKYFSNQLGKFGRHALHAFSIEFELFKSGGKRIKLDAPIPEDFVDLEESLLGHES</sequence>
<dbReference type="PROSITE" id="PS50889">
    <property type="entry name" value="S4"/>
    <property type="match status" value="1"/>
</dbReference>
<dbReference type="InterPro" id="IPR050188">
    <property type="entry name" value="RluA_PseudoU_synthase"/>
</dbReference>
<name>A0A381PH82_9ZZZZ</name>
<dbReference type="PANTHER" id="PTHR21600">
    <property type="entry name" value="MITOCHONDRIAL RNA PSEUDOURIDINE SYNTHASE"/>
    <property type="match status" value="1"/>
</dbReference>
<dbReference type="InterPro" id="IPR006145">
    <property type="entry name" value="PsdUridine_synth_RsuA/RluA"/>
</dbReference>
<keyword evidence="2" id="KW-0413">Isomerase</keyword>
<comment type="similarity">
    <text evidence="1">Belongs to the pseudouridine synthase RluA family.</text>
</comment>
<dbReference type="InterPro" id="IPR020103">
    <property type="entry name" value="PsdUridine_synth_cat_dom_sf"/>
</dbReference>
<dbReference type="CDD" id="cd02869">
    <property type="entry name" value="PseudoU_synth_RluA_like"/>
    <property type="match status" value="1"/>
</dbReference>
<evidence type="ECO:0000256" key="2">
    <source>
        <dbReference type="ARBA" id="ARBA00023235"/>
    </source>
</evidence>
<dbReference type="PANTHER" id="PTHR21600:SF44">
    <property type="entry name" value="RIBOSOMAL LARGE SUBUNIT PSEUDOURIDINE SYNTHASE D"/>
    <property type="match status" value="1"/>
</dbReference>
<dbReference type="InterPro" id="IPR006225">
    <property type="entry name" value="PsdUridine_synth_RluC/D"/>
</dbReference>
<organism evidence="4">
    <name type="scientific">marine metagenome</name>
    <dbReference type="NCBI Taxonomy" id="408172"/>
    <lineage>
        <taxon>unclassified sequences</taxon>
        <taxon>metagenomes</taxon>
        <taxon>ecological metagenomes</taxon>
    </lineage>
</organism>
<dbReference type="GO" id="GO:0003723">
    <property type="term" value="F:RNA binding"/>
    <property type="evidence" value="ECO:0007669"/>
    <property type="project" value="InterPro"/>
</dbReference>
<gene>
    <name evidence="4" type="ORF">METZ01_LOCUS17677</name>
</gene>
<dbReference type="AlphaFoldDB" id="A0A381PH82"/>
<dbReference type="SUPFAM" id="SSF55120">
    <property type="entry name" value="Pseudouridine synthase"/>
    <property type="match status" value="1"/>
</dbReference>
<dbReference type="EMBL" id="UINC01000943">
    <property type="protein sequence ID" value="SUZ64823.1"/>
    <property type="molecule type" value="Genomic_DNA"/>
</dbReference>
<proteinExistence type="inferred from homology"/>
<dbReference type="PROSITE" id="PS01129">
    <property type="entry name" value="PSI_RLU"/>
    <property type="match status" value="1"/>
</dbReference>
<protein>
    <recommendedName>
        <fullName evidence="3">Pseudouridine synthase RsuA/RluA-like domain-containing protein</fullName>
    </recommendedName>
</protein>
<accession>A0A381PH82</accession>
<evidence type="ECO:0000256" key="1">
    <source>
        <dbReference type="ARBA" id="ARBA00010876"/>
    </source>
</evidence>
<dbReference type="NCBIfam" id="TIGR00005">
    <property type="entry name" value="rluA_subfam"/>
    <property type="match status" value="1"/>
</dbReference>
<dbReference type="GO" id="GO:0000455">
    <property type="term" value="P:enzyme-directed rRNA pseudouridine synthesis"/>
    <property type="evidence" value="ECO:0007669"/>
    <property type="project" value="TreeGrafter"/>
</dbReference>
<feature type="domain" description="Pseudouridine synthase RsuA/RluA-like" evidence="3">
    <location>
        <begin position="48"/>
        <end position="203"/>
    </location>
</feature>
<evidence type="ECO:0000313" key="4">
    <source>
        <dbReference type="EMBL" id="SUZ64823.1"/>
    </source>
</evidence>
<evidence type="ECO:0000259" key="3">
    <source>
        <dbReference type="Pfam" id="PF00849"/>
    </source>
</evidence>
<dbReference type="GO" id="GO:0009982">
    <property type="term" value="F:pseudouridine synthase activity"/>
    <property type="evidence" value="ECO:0007669"/>
    <property type="project" value="InterPro"/>
</dbReference>
<dbReference type="Pfam" id="PF00849">
    <property type="entry name" value="PseudoU_synth_2"/>
    <property type="match status" value="1"/>
</dbReference>
<dbReference type="Gene3D" id="3.30.2350.10">
    <property type="entry name" value="Pseudouridine synthase"/>
    <property type="match status" value="1"/>
</dbReference>